<evidence type="ECO:0000256" key="3">
    <source>
        <dbReference type="SAM" id="MobiDB-lite"/>
    </source>
</evidence>
<dbReference type="Gene3D" id="2.20.100.10">
    <property type="entry name" value="Thrombospondin type-1 (TSP1) repeat"/>
    <property type="match status" value="10"/>
</dbReference>
<evidence type="ECO:0000256" key="1">
    <source>
        <dbReference type="ARBA" id="ARBA00022737"/>
    </source>
</evidence>
<name>A0A498SAP0_ACAVI</name>
<dbReference type="SUPFAM" id="SSF82895">
    <property type="entry name" value="TSP-1 type 1 repeat"/>
    <property type="match status" value="10"/>
</dbReference>
<dbReference type="AlphaFoldDB" id="A0A498SAP0"/>
<evidence type="ECO:0000256" key="2">
    <source>
        <dbReference type="ARBA" id="ARBA00023157"/>
    </source>
</evidence>
<dbReference type="InterPro" id="IPR003609">
    <property type="entry name" value="Pan_app"/>
</dbReference>
<dbReference type="InterPro" id="IPR000884">
    <property type="entry name" value="TSP1_rpt"/>
</dbReference>
<reference evidence="5 7" key="1">
    <citation type="submission" date="2018-08" db="EMBL/GenBank/DDBJ databases">
        <authorList>
            <person name="Laetsch R D."/>
            <person name="Stevens L."/>
            <person name="Kumar S."/>
            <person name="Blaxter L. M."/>
        </authorList>
    </citation>
    <scope>NUCLEOTIDE SEQUENCE [LARGE SCALE GENOMIC DNA]</scope>
</reference>
<dbReference type="EMBL" id="UPTC01000480">
    <property type="protein sequence ID" value="VBB28816.1"/>
    <property type="molecule type" value="Genomic_DNA"/>
</dbReference>
<sequence>MAIDLIRIIGMRNEDDIDCDAKEICFRKFHTIQNGSFFQRIEVPSLLRCVEQCIDNIEHCKAALFIPEENKNKSFCQLYDTNSNSSDNGITLDNSLNSTSTVFEILDKCPATNASTNSGNNLMEMIKLELRQKLESWSDPELSPLLPQDAQRFRNDESTRKSKISNDRKKLSREAHFLSQNDRYGWSNNVAERSRNANYEPVRPVIDGLVPLDQNGFNPSSSLNKLLPHANHYPSTLSQISNTNNNYLPRQGYSFTNNEIPLLSPIKPVVVNHGRQGIIYSSCQGRNCYASSLAYLQKSSYNWPCPIYPSPCQPKIPNSCVTRCPQVDTTSPKTALFNEEWSESHINKQQQFNKPEPESVSSSPSIPIQSTENMIISWSEWSPQTACSVTCGIGITMRKRFCSVDGQCKGESVKEELCNSGPCPEWKPWSEWTECSRSCGGGERSRSRICSVSKQCDGPSVSIEACNVENCGQWSAWGSWEECSVTCGIGQQIRRRQCVGGDSCIGDSIEKKICKEALCPSWSTWEPWSTCSVSCGNGQRHRTRICYGSNNCIGDAEEHEVCEMNSCPQWTDWSSWTQCTETCGTKGSKLRVRTCMRNNLISSLCDGAAQDQMACRDLPECPSWISWSSWSICSVTCGHGQENRQRSCLPTNMKCAGADREFRFCQESVCPYWDEWSSWSTCSVTCGFGTRERRRQCMEDDVIKTVIKEGFSLGDVTNTSQLSNNTLTSTVPSIDENNSVVKFLRDNSSCIGNSVDREQCNAGLCCQLTEWTTWTTCSVTCGGGGIRERHRTCSSQIDRSRIYELNRSPNYSKVIRKHVPVEPIMRHRLGPATVGHYGRQGLQRIIPVKFENLMRIRRQATNVHNFGLFEQDDFVRKDESLCRCDGELREVDSCAENPCSEISNAPICGWSHWTEWCGCTGSCNQGSQIRTRYCTDNIPASEHTSNSNTERTHCILPECSMGQESRQLSTIKQNTESRPYSTQTNSYILPQYNCHQIIPIVKRGTNMDSTKAKCDCDGKLVEQIECFCSQMKINESVTPPSRGAGISEERMTAYRSSCSWLQWGRWSACSETCGTGKTVRKRYCPCRSCNFGESIEIQSCELKSC</sequence>
<keyword evidence="2" id="KW-1015">Disulfide bond</keyword>
<feature type="domain" description="Apple" evidence="4">
    <location>
        <begin position="19"/>
        <end position="109"/>
    </location>
</feature>
<accession>A0A498SAP0</accession>
<keyword evidence="1" id="KW-0677">Repeat</keyword>
<evidence type="ECO:0000313" key="6">
    <source>
        <dbReference type="EMBL" id="VBB30490.1"/>
    </source>
</evidence>
<dbReference type="PROSITE" id="PS50092">
    <property type="entry name" value="TSP1"/>
    <property type="match status" value="10"/>
</dbReference>
<gene>
    <name evidence="5" type="ORF">NAV_LOCUS3646</name>
    <name evidence="6" type="ORF">NAV_LOCUS5281</name>
</gene>
<feature type="region of interest" description="Disordered" evidence="3">
    <location>
        <begin position="347"/>
        <end position="366"/>
    </location>
</feature>
<evidence type="ECO:0000313" key="5">
    <source>
        <dbReference type="EMBL" id="VBB28816.1"/>
    </source>
</evidence>
<feature type="region of interest" description="Disordered" evidence="3">
    <location>
        <begin position="140"/>
        <end position="171"/>
    </location>
</feature>
<evidence type="ECO:0000259" key="4">
    <source>
        <dbReference type="PROSITE" id="PS50948"/>
    </source>
</evidence>
<organism evidence="5 7">
    <name type="scientific">Acanthocheilonema viteae</name>
    <name type="common">Filarial nematode worm</name>
    <name type="synonym">Dipetalonema viteae</name>
    <dbReference type="NCBI Taxonomy" id="6277"/>
    <lineage>
        <taxon>Eukaryota</taxon>
        <taxon>Metazoa</taxon>
        <taxon>Ecdysozoa</taxon>
        <taxon>Nematoda</taxon>
        <taxon>Chromadorea</taxon>
        <taxon>Rhabditida</taxon>
        <taxon>Spirurina</taxon>
        <taxon>Spiruromorpha</taxon>
        <taxon>Filarioidea</taxon>
        <taxon>Onchocercidae</taxon>
        <taxon>Acanthocheilonema</taxon>
    </lineage>
</organism>
<dbReference type="Pfam" id="PF00090">
    <property type="entry name" value="TSP_1"/>
    <property type="match status" value="10"/>
</dbReference>
<dbReference type="OrthoDB" id="6273859at2759"/>
<dbReference type="InterPro" id="IPR052065">
    <property type="entry name" value="Compl_asym_regulator"/>
</dbReference>
<evidence type="ECO:0000313" key="7">
    <source>
        <dbReference type="Proteomes" id="UP000276991"/>
    </source>
</evidence>
<keyword evidence="7" id="KW-1185">Reference proteome</keyword>
<protein>
    <recommendedName>
        <fullName evidence="4">Apple domain-containing protein</fullName>
    </recommendedName>
</protein>
<feature type="compositionally biased region" description="Basic and acidic residues" evidence="3">
    <location>
        <begin position="151"/>
        <end position="171"/>
    </location>
</feature>
<dbReference type="SMART" id="SM00209">
    <property type="entry name" value="TSP1"/>
    <property type="match status" value="10"/>
</dbReference>
<dbReference type="EMBL" id="UPTC01000891">
    <property type="protein sequence ID" value="VBB30490.1"/>
    <property type="molecule type" value="Genomic_DNA"/>
</dbReference>
<dbReference type="Proteomes" id="UP000276991">
    <property type="component" value="Unassembled WGS sequence"/>
</dbReference>
<proteinExistence type="predicted"/>
<dbReference type="InterPro" id="IPR036383">
    <property type="entry name" value="TSP1_rpt_sf"/>
</dbReference>
<dbReference type="STRING" id="6277.A0A498SAP0"/>
<dbReference type="PANTHER" id="PTHR22906:SF21">
    <property type="entry name" value="SEMA DOMAIN-CONTAINING PROTEIN"/>
    <property type="match status" value="1"/>
</dbReference>
<dbReference type="PANTHER" id="PTHR22906">
    <property type="entry name" value="PROPERDIN"/>
    <property type="match status" value="1"/>
</dbReference>
<dbReference type="PROSITE" id="PS50948">
    <property type="entry name" value="PAN"/>
    <property type="match status" value="1"/>
</dbReference>